<organism evidence="1 2">
    <name type="scientific">Chaetoceros tenuissimus</name>
    <dbReference type="NCBI Taxonomy" id="426638"/>
    <lineage>
        <taxon>Eukaryota</taxon>
        <taxon>Sar</taxon>
        <taxon>Stramenopiles</taxon>
        <taxon>Ochrophyta</taxon>
        <taxon>Bacillariophyta</taxon>
        <taxon>Coscinodiscophyceae</taxon>
        <taxon>Chaetocerotophycidae</taxon>
        <taxon>Chaetocerotales</taxon>
        <taxon>Chaetocerotaceae</taxon>
        <taxon>Chaetoceros</taxon>
    </lineage>
</organism>
<keyword evidence="2" id="KW-1185">Reference proteome</keyword>
<accession>A0AAD3CTD7</accession>
<dbReference type="EMBL" id="BLLK01000040">
    <property type="protein sequence ID" value="GFH50710.1"/>
    <property type="molecule type" value="Genomic_DNA"/>
</dbReference>
<evidence type="ECO:0000313" key="2">
    <source>
        <dbReference type="Proteomes" id="UP001054902"/>
    </source>
</evidence>
<comment type="caution">
    <text evidence="1">The sequence shown here is derived from an EMBL/GenBank/DDBJ whole genome shotgun (WGS) entry which is preliminary data.</text>
</comment>
<dbReference type="AlphaFoldDB" id="A0AAD3CTD7"/>
<protein>
    <submittedName>
        <fullName evidence="1">Uncharacterized protein</fullName>
    </submittedName>
</protein>
<evidence type="ECO:0000313" key="1">
    <source>
        <dbReference type="EMBL" id="GFH50710.1"/>
    </source>
</evidence>
<gene>
    <name evidence="1" type="ORF">CTEN210_07186</name>
</gene>
<name>A0AAD3CTD7_9STRA</name>
<dbReference type="Proteomes" id="UP001054902">
    <property type="component" value="Unassembled WGS sequence"/>
</dbReference>
<sequence length="106" mass="11636">MKLAKAATAIKKHTGEKKAGINVQMRFVPLKPKGEEKEPETDSISVAIDENHRADGANELKVTITLLNNLHGQGVQFLDNMITLTQGIFEPKGCRCVKDLNTSPRP</sequence>
<proteinExistence type="predicted"/>
<reference evidence="1 2" key="1">
    <citation type="journal article" date="2021" name="Sci. Rep.">
        <title>The genome of the diatom Chaetoceros tenuissimus carries an ancient integrated fragment of an extant virus.</title>
        <authorList>
            <person name="Hongo Y."/>
            <person name="Kimura K."/>
            <person name="Takaki Y."/>
            <person name="Yoshida Y."/>
            <person name="Baba S."/>
            <person name="Kobayashi G."/>
            <person name="Nagasaki K."/>
            <person name="Hano T."/>
            <person name="Tomaru Y."/>
        </authorList>
    </citation>
    <scope>NUCLEOTIDE SEQUENCE [LARGE SCALE GENOMIC DNA]</scope>
    <source>
        <strain evidence="1 2">NIES-3715</strain>
    </source>
</reference>